<evidence type="ECO:0000313" key="3">
    <source>
        <dbReference type="Proteomes" id="UP001197795"/>
    </source>
</evidence>
<protein>
    <submittedName>
        <fullName evidence="2">Aminopeptidase</fullName>
        <ecNumber evidence="2">3.4.11.-</ecNumber>
    </submittedName>
</protein>
<sequence length="694" mass="79659">MEERELLLERLELALDRIREIPGEDWQEESLQHWKEYFTAVAKFLLLIEDTRQFLEQGKQNTATLEELKQRNHALYEDILPENYENSFANPAVAVKCLGEEFGALAAFLYTEMRSLIGFTYEGRLDELVIRMELFSEVYAAFVYEEQENRRLPSYASIREILYWFVSDYADVAAEARVRELVCPGNNFAADIIRRAELTDLRYLYAYGEYVGENELAMAKFLNSLPEETINTMADTYTEGYRIGFEVTGKDLSKKAAVDVRYQLGFERMMRRALENFDKMGLQPVIYRAAASILYNPSIYKNGFYSVSPNRQYEFDHKDDKALFLDKMYCSRKLEVMHTAFEKYKTEARGYAGPAVVETFGEKDFAPVNKPEAVKMTDEQSTLMVEHRAQMGQLQRQYIIEEERSFTIIAFPIPEVGDCFEELFRETIRINTLDYKKYQRIQQTIIDALDQADHCEVKGCNGNHTDITVNLWKLKDPAKETIFENCVADVNIPVGEVFTSPVLEGTNGVLHVTKVFLNGLEYKNLEITFENGRIKNYNCANFATEEENKAFIKENILFRHKTLPLGEFAIGTNTTAYVAAKRLGVEARMPILIAEKMGPHFAVGDTCYSHAEEVKVYNPDGKEIVARDNEVAALRSVNPSKAYFNCHTDITIPYDELAELTAVKKDGGRIPIIANGRFVLHGTEELNEPLRELD</sequence>
<comment type="caution">
    <text evidence="2">The sequence shown here is derived from an EMBL/GenBank/DDBJ whole genome shotgun (WGS) entry which is preliminary data.</text>
</comment>
<organism evidence="2 3">
    <name type="scientific">Waltera acetigignens</name>
    <dbReference type="NCBI Taxonomy" id="2981769"/>
    <lineage>
        <taxon>Bacteria</taxon>
        <taxon>Bacillati</taxon>
        <taxon>Bacillota</taxon>
        <taxon>Clostridia</taxon>
        <taxon>Lachnospirales</taxon>
        <taxon>Lachnospiraceae</taxon>
        <taxon>Waltera</taxon>
    </lineage>
</organism>
<proteinExistence type="predicted"/>
<keyword evidence="3" id="KW-1185">Reference proteome</keyword>
<gene>
    <name evidence="2" type="ORF">LKD75_07680</name>
</gene>
<dbReference type="Proteomes" id="UP001197795">
    <property type="component" value="Unassembled WGS sequence"/>
</dbReference>
<evidence type="ECO:0000256" key="1">
    <source>
        <dbReference type="ARBA" id="ARBA00022723"/>
    </source>
</evidence>
<dbReference type="InterPro" id="IPR052170">
    <property type="entry name" value="M29_Exopeptidase"/>
</dbReference>
<dbReference type="GO" id="GO:0004177">
    <property type="term" value="F:aminopeptidase activity"/>
    <property type="evidence" value="ECO:0007669"/>
    <property type="project" value="UniProtKB-KW"/>
</dbReference>
<dbReference type="InterPro" id="IPR000787">
    <property type="entry name" value="Peptidase_M29"/>
</dbReference>
<dbReference type="EMBL" id="JAJEPV010000015">
    <property type="protein sequence ID" value="MCC2119478.1"/>
    <property type="molecule type" value="Genomic_DNA"/>
</dbReference>
<dbReference type="SUPFAM" id="SSF144052">
    <property type="entry name" value="Thermophilic metalloprotease-like"/>
    <property type="match status" value="1"/>
</dbReference>
<dbReference type="AlphaFoldDB" id="A0AAE3A313"/>
<keyword evidence="2" id="KW-0645">Protease</keyword>
<keyword evidence="2" id="KW-0031">Aminopeptidase</keyword>
<dbReference type="RefSeq" id="WP_227733140.1">
    <property type="nucleotide sequence ID" value="NZ_JAJEPV010000015.1"/>
</dbReference>
<keyword evidence="2" id="KW-0378">Hydrolase</keyword>
<dbReference type="GO" id="GO:0046872">
    <property type="term" value="F:metal ion binding"/>
    <property type="evidence" value="ECO:0007669"/>
    <property type="project" value="UniProtKB-KW"/>
</dbReference>
<keyword evidence="1" id="KW-0479">Metal-binding</keyword>
<evidence type="ECO:0000313" key="2">
    <source>
        <dbReference type="EMBL" id="MCC2119478.1"/>
    </source>
</evidence>
<reference evidence="2 3" key="1">
    <citation type="submission" date="2021-10" db="EMBL/GenBank/DDBJ databases">
        <title>Anaerobic single-cell dispensing facilitates the cultivation of human gut bacteria.</title>
        <authorList>
            <person name="Afrizal A."/>
        </authorList>
    </citation>
    <scope>NUCLEOTIDE SEQUENCE [LARGE SCALE GENOMIC DNA]</scope>
    <source>
        <strain evidence="2 3">CLA-AA-H273</strain>
    </source>
</reference>
<dbReference type="GO" id="GO:0006508">
    <property type="term" value="P:proteolysis"/>
    <property type="evidence" value="ECO:0007669"/>
    <property type="project" value="InterPro"/>
</dbReference>
<accession>A0AAE3A313</accession>
<dbReference type="EC" id="3.4.11.-" evidence="2"/>
<name>A0AAE3A313_9FIRM</name>
<dbReference type="Pfam" id="PF02073">
    <property type="entry name" value="Peptidase_M29"/>
    <property type="match status" value="1"/>
</dbReference>
<dbReference type="PANTHER" id="PTHR34448">
    <property type="entry name" value="AMINOPEPTIDASE"/>
    <property type="match status" value="1"/>
</dbReference>
<dbReference type="PANTHER" id="PTHR34448:SF1">
    <property type="entry name" value="BLL6088 PROTEIN"/>
    <property type="match status" value="1"/>
</dbReference>